<sequence>MWLRGHGWLPPFARKGCDVHLERSTAIDVGENQVSNYHPMMSSDGDDELIVQDKVLLQTAGSIFASFLFLDNTLTTQLQLRELNSSGVGRNSGMQQNKAWRQLFLLACAASPSSPSCRSVLCVKAVLGSIGNSEADEAEAVGSSSRWRDAVQKPLKAAAALLQNLQRAEGFQETDSKLEASLESEDASQATSSLTKAVPGALVQEQESGLGPPTHTCEDVDAQESTPCILTDTTVALEAVDDGPLTEELAVSPARSSSSRPECQVEGQGSCNAEESQSEQDLEGEADDALDRDQSSTSGFQIDLGASVQQEYEPASPFERESRKADVVNTTAVLEEKCLETDPETASDTYDASAAAQGQCPHEQSCTTTSPHKVDPTAIASDSPVADAAVQNGFESPIIAEYTHEHSQSDRPELEQVEWPDESRGKSAEASWRPSLRPVVSHKAEQATAEDFDETTEVEGDSPLLSEHAQARIWCRRDRGLDGATSDSMQSSSSRGKPRRAFYKARQVQEA</sequence>
<feature type="compositionally biased region" description="Acidic residues" evidence="1">
    <location>
        <begin position="448"/>
        <end position="460"/>
    </location>
</feature>
<feature type="compositionally biased region" description="Basic and acidic residues" evidence="1">
    <location>
        <begin position="402"/>
        <end position="414"/>
    </location>
</feature>
<reference evidence="2 3" key="1">
    <citation type="submission" date="2016-02" db="EMBL/GenBank/DDBJ databases">
        <title>Genome analysis of coral dinoflagellate symbionts highlights evolutionary adaptations to a symbiotic lifestyle.</title>
        <authorList>
            <person name="Aranda M."/>
            <person name="Li Y."/>
            <person name="Liew Y.J."/>
            <person name="Baumgarten S."/>
            <person name="Simakov O."/>
            <person name="Wilson M."/>
            <person name="Piel J."/>
            <person name="Ashoor H."/>
            <person name="Bougouffa S."/>
            <person name="Bajic V.B."/>
            <person name="Ryu T."/>
            <person name="Ravasi T."/>
            <person name="Bayer T."/>
            <person name="Micklem G."/>
            <person name="Kim H."/>
            <person name="Bhak J."/>
            <person name="Lajeunesse T.C."/>
            <person name="Voolstra C.R."/>
        </authorList>
    </citation>
    <scope>NUCLEOTIDE SEQUENCE [LARGE SCALE GENOMIC DNA]</scope>
    <source>
        <strain evidence="2 3">CCMP2467</strain>
    </source>
</reference>
<proteinExistence type="predicted"/>
<gene>
    <name evidence="2" type="ORF">AK812_SmicGene10514</name>
</gene>
<name>A0A1Q9EFH0_SYMMI</name>
<feature type="compositionally biased region" description="Low complexity" evidence="1">
    <location>
        <begin position="250"/>
        <end position="261"/>
    </location>
</feature>
<accession>A0A1Q9EFH0</accession>
<evidence type="ECO:0000313" key="3">
    <source>
        <dbReference type="Proteomes" id="UP000186817"/>
    </source>
</evidence>
<comment type="caution">
    <text evidence="2">The sequence shown here is derived from an EMBL/GenBank/DDBJ whole genome shotgun (WGS) entry which is preliminary data.</text>
</comment>
<dbReference type="Proteomes" id="UP000186817">
    <property type="component" value="Unassembled WGS sequence"/>
</dbReference>
<feature type="compositionally biased region" description="Polar residues" evidence="1">
    <location>
        <begin position="362"/>
        <end position="371"/>
    </location>
</feature>
<protein>
    <submittedName>
        <fullName evidence="2">Uncharacterized protein</fullName>
    </submittedName>
</protein>
<feature type="region of interest" description="Disordered" evidence="1">
    <location>
        <begin position="176"/>
        <end position="195"/>
    </location>
</feature>
<feature type="compositionally biased region" description="Acidic residues" evidence="1">
    <location>
        <begin position="276"/>
        <end position="288"/>
    </location>
</feature>
<dbReference type="EMBL" id="LSRX01000165">
    <property type="protein sequence ID" value="OLQ06182.1"/>
    <property type="molecule type" value="Genomic_DNA"/>
</dbReference>
<dbReference type="AlphaFoldDB" id="A0A1Q9EFH0"/>
<feature type="region of interest" description="Disordered" evidence="1">
    <location>
        <begin position="250"/>
        <end position="379"/>
    </location>
</feature>
<feature type="compositionally biased region" description="Low complexity" evidence="1">
    <location>
        <begin position="346"/>
        <end position="356"/>
    </location>
</feature>
<dbReference type="OrthoDB" id="430096at2759"/>
<evidence type="ECO:0000256" key="1">
    <source>
        <dbReference type="SAM" id="MobiDB-lite"/>
    </source>
</evidence>
<feature type="region of interest" description="Disordered" evidence="1">
    <location>
        <begin position="400"/>
        <end position="511"/>
    </location>
</feature>
<evidence type="ECO:0000313" key="2">
    <source>
        <dbReference type="EMBL" id="OLQ06182.1"/>
    </source>
</evidence>
<organism evidence="2 3">
    <name type="scientific">Symbiodinium microadriaticum</name>
    <name type="common">Dinoflagellate</name>
    <name type="synonym">Zooxanthella microadriatica</name>
    <dbReference type="NCBI Taxonomy" id="2951"/>
    <lineage>
        <taxon>Eukaryota</taxon>
        <taxon>Sar</taxon>
        <taxon>Alveolata</taxon>
        <taxon>Dinophyceae</taxon>
        <taxon>Suessiales</taxon>
        <taxon>Symbiodiniaceae</taxon>
        <taxon>Symbiodinium</taxon>
    </lineage>
</organism>
<feature type="compositionally biased region" description="Polar residues" evidence="1">
    <location>
        <begin position="485"/>
        <end position="495"/>
    </location>
</feature>
<keyword evidence="3" id="KW-1185">Reference proteome</keyword>